<dbReference type="Pfam" id="PF12706">
    <property type="entry name" value="Lactamase_B_2"/>
    <property type="match status" value="1"/>
</dbReference>
<dbReference type="PANTHER" id="PTHR42663:SF6">
    <property type="entry name" value="HYDROLASE C777.06C-RELATED"/>
    <property type="match status" value="1"/>
</dbReference>
<dbReference type="RefSeq" id="WP_134016225.1">
    <property type="nucleotide sequence ID" value="NZ_SOEC01000003.1"/>
</dbReference>
<dbReference type="InterPro" id="IPR036866">
    <property type="entry name" value="RibonucZ/Hydroxyglut_hydro"/>
</dbReference>
<dbReference type="OrthoDB" id="9803916at2"/>
<dbReference type="InterPro" id="IPR001279">
    <property type="entry name" value="Metallo-B-lactamas"/>
</dbReference>
<dbReference type="GO" id="GO:0019700">
    <property type="term" value="P:organic phosphonate catabolic process"/>
    <property type="evidence" value="ECO:0007669"/>
    <property type="project" value="InterPro"/>
</dbReference>
<dbReference type="PANTHER" id="PTHR42663">
    <property type="entry name" value="HYDROLASE C777.06C-RELATED-RELATED"/>
    <property type="match status" value="1"/>
</dbReference>
<comment type="caution">
    <text evidence="2">The sequence shown here is derived from an EMBL/GenBank/DDBJ whole genome shotgun (WGS) entry which is preliminary data.</text>
</comment>
<dbReference type="Gene3D" id="3.60.15.10">
    <property type="entry name" value="Ribonuclease Z/Hydroxyacylglutathione hydrolase-like"/>
    <property type="match status" value="1"/>
</dbReference>
<proteinExistence type="predicted"/>
<dbReference type="Proteomes" id="UP000294489">
    <property type="component" value="Unassembled WGS sequence"/>
</dbReference>
<dbReference type="InterPro" id="IPR017693">
    <property type="entry name" value="Phosphonate_metab_PhnP"/>
</dbReference>
<gene>
    <name evidence="2" type="ORF">DFO67_10357</name>
</gene>
<dbReference type="SUPFAM" id="SSF56281">
    <property type="entry name" value="Metallo-hydrolase/oxidoreductase"/>
    <property type="match status" value="1"/>
</dbReference>
<dbReference type="NCBIfam" id="TIGR03307">
    <property type="entry name" value="PhnP"/>
    <property type="match status" value="1"/>
</dbReference>
<dbReference type="InterPro" id="IPR035682">
    <property type="entry name" value="PhnP_MBL"/>
</dbReference>
<dbReference type="AlphaFoldDB" id="A0A4R8FXT7"/>
<organism evidence="2 3">
    <name type="scientific">Modicisalibacter xianhensis</name>
    <dbReference type="NCBI Taxonomy" id="442341"/>
    <lineage>
        <taxon>Bacteria</taxon>
        <taxon>Pseudomonadati</taxon>
        <taxon>Pseudomonadota</taxon>
        <taxon>Gammaproteobacteria</taxon>
        <taxon>Oceanospirillales</taxon>
        <taxon>Halomonadaceae</taxon>
        <taxon>Modicisalibacter</taxon>
    </lineage>
</organism>
<evidence type="ECO:0000259" key="1">
    <source>
        <dbReference type="Pfam" id="PF12706"/>
    </source>
</evidence>
<dbReference type="GO" id="GO:0008081">
    <property type="term" value="F:phosphoric diester hydrolase activity"/>
    <property type="evidence" value="ECO:0007669"/>
    <property type="project" value="InterPro"/>
</dbReference>
<name>A0A4R8FXT7_9GAMM</name>
<dbReference type="CDD" id="cd07736">
    <property type="entry name" value="PhnP-like_MBL-fold"/>
    <property type="match status" value="1"/>
</dbReference>
<protein>
    <submittedName>
        <fullName evidence="2">Phosphoribosyl 1,2-cyclic phosphate phosphodiesterase</fullName>
    </submittedName>
</protein>
<feature type="domain" description="Metallo-beta-lactamase" evidence="1">
    <location>
        <begin position="63"/>
        <end position="220"/>
    </location>
</feature>
<dbReference type="EMBL" id="SOEC01000003">
    <property type="protein sequence ID" value="TDX31460.1"/>
    <property type="molecule type" value="Genomic_DNA"/>
</dbReference>
<evidence type="ECO:0000313" key="2">
    <source>
        <dbReference type="EMBL" id="TDX31460.1"/>
    </source>
</evidence>
<accession>A0A4R8FXT7</accession>
<sequence length="251" mass="27472">MKFRVTGTGNSAQVPCFGCDCPACERARSRPEHRRAPCGAELHVAGQRYLIDAGRQDLVETCEFQRPAAFLMTHYHADHAQGLMRLRWGKGPAIPVHGPRCSKGFDDLFSNPGLLEFQAGLEPFQLLQFNDGLAVVPVPLNHSLPTIGYCMEGDSRRLAYLTDTQELPVETNRFLLSWQPDVVILDATLSPGAAPGNHNTVPQALAIIERLAPAEAWLTHLSHEVDTLAMQGSLPLPSGTRLAHDGLLLEI</sequence>
<reference evidence="2 3" key="1">
    <citation type="submission" date="2019-03" db="EMBL/GenBank/DDBJ databases">
        <title>Freshwater and sediment microbial communities from various areas in North America, analyzing microbe dynamics in response to fracking.</title>
        <authorList>
            <person name="Lamendella R."/>
        </authorList>
    </citation>
    <scope>NUCLEOTIDE SEQUENCE [LARGE SCALE GENOMIC DNA]</scope>
    <source>
        <strain evidence="2 3">6_TX</strain>
    </source>
</reference>
<evidence type="ECO:0000313" key="3">
    <source>
        <dbReference type="Proteomes" id="UP000294489"/>
    </source>
</evidence>